<reference evidence="1" key="1">
    <citation type="submission" date="2017-05" db="UniProtKB">
        <authorList>
            <consortium name="EnsemblMetazoa"/>
        </authorList>
    </citation>
    <scope>IDENTIFICATION</scope>
</reference>
<dbReference type="AlphaFoldDB" id="A0A1X7TXQ6"/>
<dbReference type="InParanoid" id="A0A1X7TXQ6"/>
<proteinExistence type="predicted"/>
<dbReference type="EnsemblMetazoa" id="Aqu2.1.19891_001">
    <property type="protein sequence ID" value="Aqu2.1.19891_001"/>
    <property type="gene ID" value="Aqu2.1.19891"/>
</dbReference>
<evidence type="ECO:0000313" key="1">
    <source>
        <dbReference type="EnsemblMetazoa" id="Aqu2.1.19891_001"/>
    </source>
</evidence>
<protein>
    <submittedName>
        <fullName evidence="1">Uncharacterized protein</fullName>
    </submittedName>
</protein>
<name>A0A1X7TXQ6_AMPQE</name>
<accession>A0A1X7TXQ6</accession>
<organism evidence="1">
    <name type="scientific">Amphimedon queenslandica</name>
    <name type="common">Sponge</name>
    <dbReference type="NCBI Taxonomy" id="400682"/>
    <lineage>
        <taxon>Eukaryota</taxon>
        <taxon>Metazoa</taxon>
        <taxon>Porifera</taxon>
        <taxon>Demospongiae</taxon>
        <taxon>Heteroscleromorpha</taxon>
        <taxon>Haplosclerida</taxon>
        <taxon>Niphatidae</taxon>
        <taxon>Amphimedon</taxon>
    </lineage>
</organism>
<sequence length="46" mass="5281">MYRNINYLTSKCINSCISQTAMPSKIKHQCSKKVLSFLFVAHLFVS</sequence>